<dbReference type="PhylomeDB" id="P73990"/>
<name>P73990_SYNY3</name>
<accession>P73990</accession>
<keyword evidence="3" id="KW-0520">NAD</keyword>
<dbReference type="GO" id="GO:0030267">
    <property type="term" value="F:glyoxylate reductase (NADPH) activity"/>
    <property type="evidence" value="ECO:0000318"/>
    <property type="project" value="GO_Central"/>
</dbReference>
<dbReference type="InterPro" id="IPR029753">
    <property type="entry name" value="D-isomer_DH_CS"/>
</dbReference>
<evidence type="ECO:0000256" key="2">
    <source>
        <dbReference type="ARBA" id="ARBA00023002"/>
    </source>
</evidence>
<evidence type="ECO:0000313" key="7">
    <source>
        <dbReference type="EMBL" id="BAA18060.1"/>
    </source>
</evidence>
<dbReference type="EnsemblBacteria" id="BAA18060">
    <property type="protein sequence ID" value="BAA18060"/>
    <property type="gene ID" value="BAA18060"/>
</dbReference>
<dbReference type="InParanoid" id="P73990"/>
<feature type="domain" description="D-isomer specific 2-hydroxyacid dehydrogenase NAD-binding" evidence="6">
    <location>
        <begin position="116"/>
        <end position="289"/>
    </location>
</feature>
<reference evidence="7 8" key="1">
    <citation type="journal article" date="1995" name="DNA Res.">
        <title>Sequence analysis of the genome of the unicellular cyanobacterium Synechocystis sp. strain PCC6803. I. Sequence features in the 1 Mb region from map positions 64% to 92% of the genome.</title>
        <authorList>
            <person name="Kaneko T."/>
            <person name="Tanaka A."/>
            <person name="Sato S."/>
            <person name="Kotani H."/>
            <person name="Sazuka T."/>
            <person name="Miyajima N."/>
            <person name="Sugiura M."/>
            <person name="Tabata S."/>
        </authorList>
    </citation>
    <scope>NUCLEOTIDE SEQUENCE [LARGE SCALE GENOMIC DNA]</scope>
    <source>
        <strain evidence="8">ATCC 27184 / PCC 6803 / Kazusa</strain>
    </source>
</reference>
<sequence>MKWKVLVTCPPMLHTLEHCQTRFEQEQLDVVAPTITQQLSEAELCEQIADFDGVIAGDDPFTARVLTIGKQGKLKALAKWGIGVDAIDLAAAKQLGILTSNTPNVFGDEVADVAIGYLILLARELHCIDQAVRQGEWLKIRGHSLRGKTAGIIGVGSIGQAIAVRLQSMGLKLLGYDPHPISADFCEQTGLHPVPLQDVLQQADCLFLACNLTPDNFHLLNADTFDQMKPGVWLINVARGGLVDQAALIETLQTGKVAKAALDVFEQEPLAADSPLTQLPQVILGSHNGSNTREAVLKVNQLAIDNLVRDLQRATSGD</sequence>
<dbReference type="GO" id="GO:0016618">
    <property type="term" value="F:hydroxypyruvate reductase [NAD(P)H] activity"/>
    <property type="evidence" value="ECO:0000318"/>
    <property type="project" value="GO_Central"/>
</dbReference>
<feature type="domain" description="D-isomer specific 2-hydroxyacid dehydrogenase catalytic" evidence="5">
    <location>
        <begin position="19"/>
        <end position="312"/>
    </location>
</feature>
<dbReference type="InterPro" id="IPR029752">
    <property type="entry name" value="D-isomer_DH_CS1"/>
</dbReference>
<evidence type="ECO:0000259" key="6">
    <source>
        <dbReference type="Pfam" id="PF02826"/>
    </source>
</evidence>
<dbReference type="InterPro" id="IPR006139">
    <property type="entry name" value="D-isomer_2_OHA_DH_cat_dom"/>
</dbReference>
<dbReference type="Gene3D" id="3.40.50.720">
    <property type="entry name" value="NAD(P)-binding Rossmann-like Domain"/>
    <property type="match status" value="2"/>
</dbReference>
<keyword evidence="8" id="KW-1185">Reference proteome</keyword>
<dbReference type="GO" id="GO:0051287">
    <property type="term" value="F:NAD binding"/>
    <property type="evidence" value="ECO:0007669"/>
    <property type="project" value="InterPro"/>
</dbReference>
<protein>
    <submittedName>
        <fullName evidence="7">D-isomer specific 2-hydroxyacid dehydrogenase family</fullName>
    </submittedName>
</protein>
<evidence type="ECO:0000256" key="3">
    <source>
        <dbReference type="ARBA" id="ARBA00023027"/>
    </source>
</evidence>
<dbReference type="PaxDb" id="1148-1653144"/>
<evidence type="ECO:0000256" key="4">
    <source>
        <dbReference type="RuleBase" id="RU003719"/>
    </source>
</evidence>
<dbReference type="GO" id="GO:0005829">
    <property type="term" value="C:cytosol"/>
    <property type="evidence" value="ECO:0000318"/>
    <property type="project" value="GO_Central"/>
</dbReference>
<dbReference type="SUPFAM" id="SSF52283">
    <property type="entry name" value="Formate/glycerate dehydrogenase catalytic domain-like"/>
    <property type="match status" value="1"/>
</dbReference>
<dbReference type="eggNOG" id="COG0111">
    <property type="taxonomic scope" value="Bacteria"/>
</dbReference>
<dbReference type="PIR" id="S75499">
    <property type="entry name" value="S75499"/>
</dbReference>
<organism evidence="7 8">
    <name type="scientific">Synechocystis sp. (strain ATCC 27184 / PCC 6803 / Kazusa)</name>
    <dbReference type="NCBI Taxonomy" id="1111708"/>
    <lineage>
        <taxon>Bacteria</taxon>
        <taxon>Bacillati</taxon>
        <taxon>Cyanobacteriota</taxon>
        <taxon>Cyanophyceae</taxon>
        <taxon>Synechococcales</taxon>
        <taxon>Merismopediaceae</taxon>
        <taxon>Synechocystis</taxon>
    </lineage>
</organism>
<dbReference type="Pfam" id="PF00389">
    <property type="entry name" value="2-Hacid_dh"/>
    <property type="match status" value="1"/>
</dbReference>
<dbReference type="InterPro" id="IPR006140">
    <property type="entry name" value="D-isomer_DH_NAD-bd"/>
</dbReference>
<dbReference type="PROSITE" id="PS00671">
    <property type="entry name" value="D_2_HYDROXYACID_DH_3"/>
    <property type="match status" value="1"/>
</dbReference>
<evidence type="ECO:0000256" key="1">
    <source>
        <dbReference type="ARBA" id="ARBA00005854"/>
    </source>
</evidence>
<comment type="similarity">
    <text evidence="1 4">Belongs to the D-isomer specific 2-hydroxyacid dehydrogenase family.</text>
</comment>
<dbReference type="EMBL" id="BA000022">
    <property type="protein sequence ID" value="BAA18060.1"/>
    <property type="molecule type" value="Genomic_DNA"/>
</dbReference>
<dbReference type="AlphaFoldDB" id="P73990"/>
<dbReference type="InterPro" id="IPR050223">
    <property type="entry name" value="D-isomer_2-hydroxyacid_DH"/>
</dbReference>
<dbReference type="STRING" id="1148.gene:10498931"/>
<reference evidence="7 8" key="2">
    <citation type="journal article" date="1996" name="DNA Res.">
        <title>Sequence analysis of the genome of the unicellular cyanobacterium Synechocystis sp. strain PCC6803. II. Sequence determination of the entire genome and assignment of potential protein-coding regions.</title>
        <authorList>
            <person name="Kaneko T."/>
            <person name="Sato S."/>
            <person name="Kotani H."/>
            <person name="Tanaka A."/>
            <person name="Asamizu E."/>
            <person name="Nakamura Y."/>
            <person name="Miyajima N."/>
            <person name="Hirosawa M."/>
            <person name="Sugiura M."/>
            <person name="Sasamoto S."/>
            <person name="Kimura T."/>
            <person name="Hosouchi T."/>
            <person name="Matsuno A."/>
            <person name="Muraki A."/>
            <person name="Nakazaki N."/>
            <person name="Naruo K."/>
            <person name="Okumura S."/>
            <person name="Shimpo S."/>
            <person name="Takeuchi C."/>
            <person name="Wada T."/>
            <person name="Watanabe A."/>
            <person name="Yamada M."/>
            <person name="Yasuda M."/>
            <person name="Tabata S."/>
        </authorList>
    </citation>
    <scope>NUCLEOTIDE SEQUENCE [LARGE SCALE GENOMIC DNA]</scope>
    <source>
        <strain evidence="8">ATCC 27184 / PCC 6803 / Kazusa</strain>
    </source>
</reference>
<dbReference type="Proteomes" id="UP000001425">
    <property type="component" value="Chromosome"/>
</dbReference>
<dbReference type="PANTHER" id="PTHR10996">
    <property type="entry name" value="2-HYDROXYACID DEHYDROGENASE-RELATED"/>
    <property type="match status" value="1"/>
</dbReference>
<dbReference type="KEGG" id="syn:slr2123"/>
<dbReference type="FunFam" id="3.40.50.720:FF:000203">
    <property type="entry name" value="D-3-phosphoglycerate dehydrogenase (SerA)"/>
    <property type="match status" value="1"/>
</dbReference>
<evidence type="ECO:0000259" key="5">
    <source>
        <dbReference type="Pfam" id="PF00389"/>
    </source>
</evidence>
<dbReference type="PROSITE" id="PS00065">
    <property type="entry name" value="D_2_HYDROXYACID_DH_1"/>
    <property type="match status" value="1"/>
</dbReference>
<dbReference type="InterPro" id="IPR036291">
    <property type="entry name" value="NAD(P)-bd_dom_sf"/>
</dbReference>
<gene>
    <name evidence="7" type="ordered locus">slr2123</name>
</gene>
<dbReference type="PANTHER" id="PTHR10996:SF283">
    <property type="entry name" value="GLYOXYLATE_HYDROXYPYRUVATE REDUCTASE B"/>
    <property type="match status" value="1"/>
</dbReference>
<dbReference type="FunCoup" id="P73990">
    <property type="interactions" value="234"/>
</dbReference>
<evidence type="ECO:0000313" key="8">
    <source>
        <dbReference type="Proteomes" id="UP000001425"/>
    </source>
</evidence>
<dbReference type="Pfam" id="PF02826">
    <property type="entry name" value="2-Hacid_dh_C"/>
    <property type="match status" value="1"/>
</dbReference>
<dbReference type="SUPFAM" id="SSF51735">
    <property type="entry name" value="NAD(P)-binding Rossmann-fold domains"/>
    <property type="match status" value="1"/>
</dbReference>
<keyword evidence="2 4" id="KW-0560">Oxidoreductase</keyword>
<proteinExistence type="inferred from homology"/>
<dbReference type="CDD" id="cd12172">
    <property type="entry name" value="PGDH_like_2"/>
    <property type="match status" value="1"/>
</dbReference>